<dbReference type="InterPro" id="IPR015421">
    <property type="entry name" value="PyrdxlP-dep_Trfase_major"/>
</dbReference>
<reference evidence="1" key="2">
    <citation type="journal article" date="2020" name="Nat. Commun.">
        <title>Large-scale genome sequencing of mycorrhizal fungi provides insights into the early evolution of symbiotic traits.</title>
        <authorList>
            <person name="Miyauchi S."/>
            <person name="Kiss E."/>
            <person name="Kuo A."/>
            <person name="Drula E."/>
            <person name="Kohler A."/>
            <person name="Sanchez-Garcia M."/>
            <person name="Morin E."/>
            <person name="Andreopoulos B."/>
            <person name="Barry K.W."/>
            <person name="Bonito G."/>
            <person name="Buee M."/>
            <person name="Carver A."/>
            <person name="Chen C."/>
            <person name="Cichocki N."/>
            <person name="Clum A."/>
            <person name="Culley D."/>
            <person name="Crous P.W."/>
            <person name="Fauchery L."/>
            <person name="Girlanda M."/>
            <person name="Hayes R.D."/>
            <person name="Keri Z."/>
            <person name="LaButti K."/>
            <person name="Lipzen A."/>
            <person name="Lombard V."/>
            <person name="Magnuson J."/>
            <person name="Maillard F."/>
            <person name="Murat C."/>
            <person name="Nolan M."/>
            <person name="Ohm R.A."/>
            <person name="Pangilinan J."/>
            <person name="Pereira M.F."/>
            <person name="Perotto S."/>
            <person name="Peter M."/>
            <person name="Pfister S."/>
            <person name="Riley R."/>
            <person name="Sitrit Y."/>
            <person name="Stielow J.B."/>
            <person name="Szollosi G."/>
            <person name="Zifcakova L."/>
            <person name="Stursova M."/>
            <person name="Spatafora J.W."/>
            <person name="Tedersoo L."/>
            <person name="Vaario L.M."/>
            <person name="Yamada A."/>
            <person name="Yan M."/>
            <person name="Wang P."/>
            <person name="Xu J."/>
            <person name="Bruns T."/>
            <person name="Baldrian P."/>
            <person name="Vilgalys R."/>
            <person name="Dunand C."/>
            <person name="Henrissat B."/>
            <person name="Grigoriev I.V."/>
            <person name="Hibbett D."/>
            <person name="Nagy L.G."/>
            <person name="Martin F.M."/>
        </authorList>
    </citation>
    <scope>NUCLEOTIDE SEQUENCE</scope>
    <source>
        <strain evidence="1">Prilba</strain>
    </source>
</reference>
<evidence type="ECO:0000313" key="2">
    <source>
        <dbReference type="Proteomes" id="UP000759537"/>
    </source>
</evidence>
<dbReference type="InterPro" id="IPR015424">
    <property type="entry name" value="PyrdxlP-dep_Trfase"/>
</dbReference>
<dbReference type="OrthoDB" id="2986762at2759"/>
<keyword evidence="2" id="KW-1185">Reference proteome</keyword>
<evidence type="ECO:0000313" key="1">
    <source>
        <dbReference type="EMBL" id="KAF8485721.1"/>
    </source>
</evidence>
<dbReference type="SUPFAM" id="SSF53383">
    <property type="entry name" value="PLP-dependent transferases"/>
    <property type="match status" value="1"/>
</dbReference>
<sequence>MAFLSNSGLNLNAKAGLFAFVPQSDDALLHDEAIHVSVHDDVRATRVSLRMRCPFAHNEVCSSHVARCARALRDGWRARAVVSSPSSEQHEWSSLRAGSPYLVIEEVHATSLYRPGGRGMVAPLGLEVEDCVLARLYTFGKASAASDASGDAYQAHYQ</sequence>
<name>A0A9P5N3H3_9AGAM</name>
<dbReference type="Gene3D" id="3.40.640.10">
    <property type="entry name" value="Type I PLP-dependent aspartate aminotransferase-like (Major domain)"/>
    <property type="match status" value="1"/>
</dbReference>
<accession>A0A9P5N3H3</accession>
<gene>
    <name evidence="1" type="ORF">DFH94DRAFT_152096</name>
</gene>
<organism evidence="1 2">
    <name type="scientific">Russula ochroleuca</name>
    <dbReference type="NCBI Taxonomy" id="152965"/>
    <lineage>
        <taxon>Eukaryota</taxon>
        <taxon>Fungi</taxon>
        <taxon>Dikarya</taxon>
        <taxon>Basidiomycota</taxon>
        <taxon>Agaricomycotina</taxon>
        <taxon>Agaricomycetes</taxon>
        <taxon>Russulales</taxon>
        <taxon>Russulaceae</taxon>
        <taxon>Russula</taxon>
    </lineage>
</organism>
<protein>
    <submittedName>
        <fullName evidence="1">Uncharacterized protein</fullName>
    </submittedName>
</protein>
<dbReference type="EMBL" id="WHVB01000002">
    <property type="protein sequence ID" value="KAF8485721.1"/>
    <property type="molecule type" value="Genomic_DNA"/>
</dbReference>
<dbReference type="AlphaFoldDB" id="A0A9P5N3H3"/>
<dbReference type="Proteomes" id="UP000759537">
    <property type="component" value="Unassembled WGS sequence"/>
</dbReference>
<reference evidence="1" key="1">
    <citation type="submission" date="2019-10" db="EMBL/GenBank/DDBJ databases">
        <authorList>
            <consortium name="DOE Joint Genome Institute"/>
            <person name="Kuo A."/>
            <person name="Miyauchi S."/>
            <person name="Kiss E."/>
            <person name="Drula E."/>
            <person name="Kohler A."/>
            <person name="Sanchez-Garcia M."/>
            <person name="Andreopoulos B."/>
            <person name="Barry K.W."/>
            <person name="Bonito G."/>
            <person name="Buee M."/>
            <person name="Carver A."/>
            <person name="Chen C."/>
            <person name="Cichocki N."/>
            <person name="Clum A."/>
            <person name="Culley D."/>
            <person name="Crous P.W."/>
            <person name="Fauchery L."/>
            <person name="Girlanda M."/>
            <person name="Hayes R."/>
            <person name="Keri Z."/>
            <person name="LaButti K."/>
            <person name="Lipzen A."/>
            <person name="Lombard V."/>
            <person name="Magnuson J."/>
            <person name="Maillard F."/>
            <person name="Morin E."/>
            <person name="Murat C."/>
            <person name="Nolan M."/>
            <person name="Ohm R."/>
            <person name="Pangilinan J."/>
            <person name="Pereira M."/>
            <person name="Perotto S."/>
            <person name="Peter M."/>
            <person name="Riley R."/>
            <person name="Sitrit Y."/>
            <person name="Stielow B."/>
            <person name="Szollosi G."/>
            <person name="Zifcakova L."/>
            <person name="Stursova M."/>
            <person name="Spatafora J.W."/>
            <person name="Tedersoo L."/>
            <person name="Vaario L.-M."/>
            <person name="Yamada A."/>
            <person name="Yan M."/>
            <person name="Wang P."/>
            <person name="Xu J."/>
            <person name="Bruns T."/>
            <person name="Baldrian P."/>
            <person name="Vilgalys R."/>
            <person name="Henrissat B."/>
            <person name="Grigoriev I.V."/>
            <person name="Hibbett D."/>
            <person name="Nagy L.G."/>
            <person name="Martin F.M."/>
        </authorList>
    </citation>
    <scope>NUCLEOTIDE SEQUENCE</scope>
    <source>
        <strain evidence="1">Prilba</strain>
    </source>
</reference>
<comment type="caution">
    <text evidence="1">The sequence shown here is derived from an EMBL/GenBank/DDBJ whole genome shotgun (WGS) entry which is preliminary data.</text>
</comment>
<proteinExistence type="predicted"/>